<evidence type="ECO:0000256" key="1">
    <source>
        <dbReference type="ARBA" id="ARBA00005254"/>
    </source>
</evidence>
<comment type="caution">
    <text evidence="2">The sequence shown here is derived from an EMBL/GenBank/DDBJ whole genome shotgun (WGS) entry which is preliminary data.</text>
</comment>
<sequence>MRRVKVSDFIHCQSSDNGLVTVLSFRDEKRKNQLCWAAIDELADALQAAREQGSRVVILVSDLSPHWFEHAWLEDLIAGVEGRECTGVGDGWFRALAELSHEAVVSIAAINGDASGGGAELAWACDFRVTERQARFAQIEVNVGLTTGIGGCSRLSRLIGISAATEMVLTGAAFDAVRLMELGGVNRLVKKGEALSCARQLARQLALKPPGALQGLKRVLRRAENLPLEQAMAFEQETFQQVAVSESALAAMKDCQQQYDADQSVAEVHSY</sequence>
<gene>
    <name evidence="2" type="ORF">EYC87_03225</name>
</gene>
<dbReference type="EMBL" id="SHNP01000001">
    <property type="protein sequence ID" value="MCX2972598.1"/>
    <property type="molecule type" value="Genomic_DNA"/>
</dbReference>
<reference evidence="2" key="1">
    <citation type="submission" date="2019-02" db="EMBL/GenBank/DDBJ databases">
        <authorList>
            <person name="Li S.-H."/>
        </authorList>
    </citation>
    <scope>NUCLEOTIDE SEQUENCE</scope>
    <source>
        <strain evidence="2">IMCC8485</strain>
    </source>
</reference>
<dbReference type="Gene3D" id="3.90.226.10">
    <property type="entry name" value="2-enoyl-CoA Hydratase, Chain A, domain 1"/>
    <property type="match status" value="1"/>
</dbReference>
<dbReference type="CDD" id="cd06558">
    <property type="entry name" value="crotonase-like"/>
    <property type="match status" value="1"/>
</dbReference>
<dbReference type="InterPro" id="IPR001753">
    <property type="entry name" value="Enoyl-CoA_hydra/iso"/>
</dbReference>
<protein>
    <submittedName>
        <fullName evidence="2">Enoyl-CoA hydratase/isomerase family protein</fullName>
    </submittedName>
</protein>
<name>A0ABT3SRJ5_9GAMM</name>
<dbReference type="SUPFAM" id="SSF52096">
    <property type="entry name" value="ClpP/crotonase"/>
    <property type="match status" value="1"/>
</dbReference>
<accession>A0ABT3SRJ5</accession>
<dbReference type="PANTHER" id="PTHR11941:SF54">
    <property type="entry name" value="ENOYL-COA HYDRATASE, MITOCHONDRIAL"/>
    <property type="match status" value="1"/>
</dbReference>
<proteinExistence type="inferred from homology"/>
<keyword evidence="3" id="KW-1185">Reference proteome</keyword>
<comment type="similarity">
    <text evidence="1">Belongs to the enoyl-CoA hydratase/isomerase family.</text>
</comment>
<evidence type="ECO:0000313" key="2">
    <source>
        <dbReference type="EMBL" id="MCX2972598.1"/>
    </source>
</evidence>
<dbReference type="PANTHER" id="PTHR11941">
    <property type="entry name" value="ENOYL-COA HYDRATASE-RELATED"/>
    <property type="match status" value="1"/>
</dbReference>
<dbReference type="Proteomes" id="UP001143307">
    <property type="component" value="Unassembled WGS sequence"/>
</dbReference>
<dbReference type="Pfam" id="PF00378">
    <property type="entry name" value="ECH_1"/>
    <property type="match status" value="1"/>
</dbReference>
<organism evidence="2 3">
    <name type="scientific">Candidatus Seongchinamella marina</name>
    <dbReference type="NCBI Taxonomy" id="2518990"/>
    <lineage>
        <taxon>Bacteria</taxon>
        <taxon>Pseudomonadati</taxon>
        <taxon>Pseudomonadota</taxon>
        <taxon>Gammaproteobacteria</taxon>
        <taxon>Cellvibrionales</taxon>
        <taxon>Halieaceae</taxon>
        <taxon>Seongchinamella</taxon>
    </lineage>
</organism>
<dbReference type="InterPro" id="IPR029045">
    <property type="entry name" value="ClpP/crotonase-like_dom_sf"/>
</dbReference>
<evidence type="ECO:0000313" key="3">
    <source>
        <dbReference type="Proteomes" id="UP001143307"/>
    </source>
</evidence>